<evidence type="ECO:0000256" key="2">
    <source>
        <dbReference type="ARBA" id="ARBA00022692"/>
    </source>
</evidence>
<feature type="domain" description="Ion transport" evidence="5">
    <location>
        <begin position="28"/>
        <end position="227"/>
    </location>
</feature>
<comment type="subcellular location">
    <subcellularLocation>
        <location evidence="1">Membrane</location>
        <topology evidence="1">Multi-pass membrane protein</topology>
    </subcellularLocation>
</comment>
<dbReference type="Gene3D" id="1.20.120.350">
    <property type="entry name" value="Voltage-gated potassium channels. Chain C"/>
    <property type="match status" value="1"/>
</dbReference>
<protein>
    <submittedName>
        <fullName evidence="6">Cation channel sperm-associated 1-like</fullName>
    </submittedName>
</protein>
<keyword evidence="4" id="KW-0472">Membrane</keyword>
<dbReference type="GO" id="GO:0036128">
    <property type="term" value="C:CatSper complex"/>
    <property type="evidence" value="ECO:0007669"/>
    <property type="project" value="InterPro"/>
</dbReference>
<reference evidence="6" key="1">
    <citation type="submission" date="2020-04" db="EMBL/GenBank/DDBJ databases">
        <authorList>
            <person name="Alioto T."/>
            <person name="Alioto T."/>
            <person name="Gomez Garrido J."/>
        </authorList>
    </citation>
    <scope>NUCLEOTIDE SEQUENCE</scope>
    <source>
        <strain evidence="6">A484AB</strain>
    </source>
</reference>
<evidence type="ECO:0000256" key="4">
    <source>
        <dbReference type="ARBA" id="ARBA00023136"/>
    </source>
</evidence>
<dbReference type="GO" id="GO:0005245">
    <property type="term" value="F:voltage-gated calcium channel activity"/>
    <property type="evidence" value="ECO:0007669"/>
    <property type="project" value="TreeGrafter"/>
</dbReference>
<dbReference type="Proteomes" id="UP001152795">
    <property type="component" value="Unassembled WGS sequence"/>
</dbReference>
<evidence type="ECO:0000256" key="1">
    <source>
        <dbReference type="ARBA" id="ARBA00004141"/>
    </source>
</evidence>
<dbReference type="InterPro" id="IPR027359">
    <property type="entry name" value="Volt_channel_dom_sf"/>
</dbReference>
<dbReference type="PANTHER" id="PTHR47193">
    <property type="entry name" value="CATION CHANNEL SPERM-ASSOCIATED PROTEIN 1"/>
    <property type="match status" value="1"/>
</dbReference>
<dbReference type="InterPro" id="IPR005821">
    <property type="entry name" value="Ion_trans_dom"/>
</dbReference>
<sequence length="230" mass="26768">MTRHHHTPKNLENASEFRLFVYELTESKSFGAFVLFIILLNTVILVVQTDEAISIKGGWYFSAMDNVFLAIYIMELILKLYALGSHFFNSGWNVMDMFIVLFTTVDFLLPLIVRSVGAFDVAAIFRLLRMFRAIRALRALRVLRTIRRHHGRNRISEKSSNHEYRNCRNPTESLKCHFLENMFAVIGRELFSAVDPKRFGSLAKALVTLFQLITLDDWFYMYTDIINVDP</sequence>
<evidence type="ECO:0000313" key="7">
    <source>
        <dbReference type="Proteomes" id="UP001152795"/>
    </source>
</evidence>
<accession>A0A7D9KYI7</accession>
<dbReference type="AlphaFoldDB" id="A0A7D9KYI7"/>
<evidence type="ECO:0000313" key="6">
    <source>
        <dbReference type="EMBL" id="CAB4022306.1"/>
    </source>
</evidence>
<gene>
    <name evidence="6" type="ORF">PACLA_8A018137</name>
</gene>
<dbReference type="GO" id="GO:0005227">
    <property type="term" value="F:calcium-activated cation channel activity"/>
    <property type="evidence" value="ECO:0007669"/>
    <property type="project" value="InterPro"/>
</dbReference>
<feature type="non-terminal residue" evidence="6">
    <location>
        <position position="230"/>
    </location>
</feature>
<comment type="caution">
    <text evidence="6">The sequence shown here is derived from an EMBL/GenBank/DDBJ whole genome shotgun (WGS) entry which is preliminary data.</text>
</comment>
<dbReference type="EMBL" id="CACRXK020011912">
    <property type="protein sequence ID" value="CAB4022306.1"/>
    <property type="molecule type" value="Genomic_DNA"/>
</dbReference>
<keyword evidence="2" id="KW-0812">Transmembrane</keyword>
<proteinExistence type="predicted"/>
<evidence type="ECO:0000256" key="3">
    <source>
        <dbReference type="ARBA" id="ARBA00022989"/>
    </source>
</evidence>
<dbReference type="PANTHER" id="PTHR47193:SF1">
    <property type="entry name" value="CATION CHANNEL SPERM-ASSOCIATED PROTEIN 1"/>
    <property type="match status" value="1"/>
</dbReference>
<keyword evidence="3" id="KW-1133">Transmembrane helix</keyword>
<evidence type="ECO:0000259" key="5">
    <source>
        <dbReference type="Pfam" id="PF00520"/>
    </source>
</evidence>
<dbReference type="SUPFAM" id="SSF81324">
    <property type="entry name" value="Voltage-gated potassium channels"/>
    <property type="match status" value="1"/>
</dbReference>
<dbReference type="GO" id="GO:0060296">
    <property type="term" value="P:regulation of cilium beat frequency involved in ciliary motility"/>
    <property type="evidence" value="ECO:0007669"/>
    <property type="project" value="TreeGrafter"/>
</dbReference>
<dbReference type="Gene3D" id="1.10.287.70">
    <property type="match status" value="1"/>
</dbReference>
<dbReference type="InterPro" id="IPR028746">
    <property type="entry name" value="CatSper1"/>
</dbReference>
<dbReference type="OrthoDB" id="431720at2759"/>
<dbReference type="GO" id="GO:0030317">
    <property type="term" value="P:flagellated sperm motility"/>
    <property type="evidence" value="ECO:0007669"/>
    <property type="project" value="InterPro"/>
</dbReference>
<organism evidence="6 7">
    <name type="scientific">Paramuricea clavata</name>
    <name type="common">Red gorgonian</name>
    <name type="synonym">Violescent sea-whip</name>
    <dbReference type="NCBI Taxonomy" id="317549"/>
    <lineage>
        <taxon>Eukaryota</taxon>
        <taxon>Metazoa</taxon>
        <taxon>Cnidaria</taxon>
        <taxon>Anthozoa</taxon>
        <taxon>Octocorallia</taxon>
        <taxon>Malacalcyonacea</taxon>
        <taxon>Plexauridae</taxon>
        <taxon>Paramuricea</taxon>
    </lineage>
</organism>
<keyword evidence="7" id="KW-1185">Reference proteome</keyword>
<dbReference type="GO" id="GO:0007283">
    <property type="term" value="P:spermatogenesis"/>
    <property type="evidence" value="ECO:0007669"/>
    <property type="project" value="TreeGrafter"/>
</dbReference>
<dbReference type="Pfam" id="PF00520">
    <property type="entry name" value="Ion_trans"/>
    <property type="match status" value="1"/>
</dbReference>
<name>A0A7D9KYI7_PARCT</name>